<evidence type="ECO:0000259" key="4">
    <source>
        <dbReference type="Pfam" id="PF03781"/>
    </source>
</evidence>
<evidence type="ECO:0000259" key="5">
    <source>
        <dbReference type="Pfam" id="PF12867"/>
    </source>
</evidence>
<gene>
    <name evidence="6" type="ORF">SAMN05216203_0391</name>
</gene>
<keyword evidence="1" id="KW-0560">Oxidoreductase</keyword>
<keyword evidence="2" id="KW-0408">Iron</keyword>
<feature type="domain" description="Sulfatase-modifying factor enzyme-like" evidence="4">
    <location>
        <begin position="178"/>
        <end position="438"/>
    </location>
</feature>
<evidence type="ECO:0000313" key="6">
    <source>
        <dbReference type="EMBL" id="SFR44630.1"/>
    </source>
</evidence>
<evidence type="ECO:0000256" key="1">
    <source>
        <dbReference type="ARBA" id="ARBA00023002"/>
    </source>
</evidence>
<protein>
    <submittedName>
        <fullName evidence="6">Iron(II)-dependent oxidoreductase</fullName>
    </submittedName>
</protein>
<keyword evidence="7" id="KW-1185">Reference proteome</keyword>
<dbReference type="InterPro" id="IPR016187">
    <property type="entry name" value="CTDL_fold"/>
</dbReference>
<proteinExistence type="predicted"/>
<dbReference type="NCBIfam" id="TIGR04373">
    <property type="entry name" value="egtB_X_signatur"/>
    <property type="match status" value="1"/>
</dbReference>
<accession>A0A1I6GR30</accession>
<organism evidence="6 7">
    <name type="scientific">Marinobacter daqiaonensis</name>
    <dbReference type="NCBI Taxonomy" id="650891"/>
    <lineage>
        <taxon>Bacteria</taxon>
        <taxon>Pseudomonadati</taxon>
        <taxon>Pseudomonadota</taxon>
        <taxon>Gammaproteobacteria</taxon>
        <taxon>Pseudomonadales</taxon>
        <taxon>Marinobacteraceae</taxon>
        <taxon>Marinobacter</taxon>
    </lineage>
</organism>
<dbReference type="AlphaFoldDB" id="A0A1I6GR30"/>
<feature type="domain" description="DinB-like" evidence="5">
    <location>
        <begin position="18"/>
        <end position="123"/>
    </location>
</feature>
<dbReference type="EMBL" id="FOYW01000001">
    <property type="protein sequence ID" value="SFR44630.1"/>
    <property type="molecule type" value="Genomic_DNA"/>
</dbReference>
<dbReference type="OrthoDB" id="9768004at2"/>
<dbReference type="InterPro" id="IPR024775">
    <property type="entry name" value="DinB-like"/>
</dbReference>
<dbReference type="Gene3D" id="3.90.1580.10">
    <property type="entry name" value="paralog of FGE (formylglycine-generating enzyme)"/>
    <property type="match status" value="1"/>
</dbReference>
<evidence type="ECO:0000256" key="3">
    <source>
        <dbReference type="ARBA" id="ARBA00037882"/>
    </source>
</evidence>
<sequence length="447" mass="51007">MEMPMTQRLSARDLVEMMEDARQRTLDLTRDLTDEQLLGPMLDIVNPPLWELGHIGFFHDYFALHLLQKRPEYIMAGADKLYDSSSIPHDDRWDLPLPDLEDTFAYLNSVKAAMVDCLPKGRVSEAQSYAFQLTTYHEDMHCEAFTYTRQTLAYPAPNLSEPAPPGPADSGPLHGDARIPGGRHMLGSDSRVPFRFDNEKQAHEVRVAPFAIARAPVTNREFLTFVEDGGYRRRDLWSRAGLEWLTGSGLEAPRYWRRGASGVWQVRQFDRWADLPPHQPVNHVCWYEAEAYCRWAGRRLPTEVEWEVAASRAPDDSGDDLTEDKRLFPWGDGHPRPELANLDGQRLGCVDVAAFPEGDSAFGCRQMLGNVWEWTDSLFKPYPGFKPDLYQDYSAPWFDEGRRVLRGGSWATRARLINNNYRNFFTPDRGDPPAGFRTCALPGNHDS</sequence>
<dbReference type="Gene3D" id="1.20.120.450">
    <property type="entry name" value="dinb family like domain"/>
    <property type="match status" value="1"/>
</dbReference>
<name>A0A1I6GR30_9GAMM</name>
<dbReference type="NCBIfam" id="NF041186">
    <property type="entry name" value="SenA"/>
    <property type="match status" value="1"/>
</dbReference>
<dbReference type="InterPro" id="IPR030809">
    <property type="entry name" value="EgtB_signatur"/>
</dbReference>
<dbReference type="SUPFAM" id="SSF109854">
    <property type="entry name" value="DinB/YfiT-like putative metalloenzymes"/>
    <property type="match status" value="1"/>
</dbReference>
<dbReference type="Pfam" id="PF12867">
    <property type="entry name" value="DinB_2"/>
    <property type="match status" value="1"/>
</dbReference>
<comment type="pathway">
    <text evidence="3">Amino-acid biosynthesis; ergothioneine biosynthesis.</text>
</comment>
<dbReference type="InterPro" id="IPR034660">
    <property type="entry name" value="DinB/YfiT-like"/>
</dbReference>
<dbReference type="PANTHER" id="PTHR23150">
    <property type="entry name" value="SULFATASE MODIFYING FACTOR 1, 2"/>
    <property type="match status" value="1"/>
</dbReference>
<dbReference type="Proteomes" id="UP000198644">
    <property type="component" value="Unassembled WGS sequence"/>
</dbReference>
<dbReference type="STRING" id="650891.SAMN05216203_0391"/>
<evidence type="ECO:0000313" key="7">
    <source>
        <dbReference type="Proteomes" id="UP000198644"/>
    </source>
</evidence>
<dbReference type="InterPro" id="IPR042095">
    <property type="entry name" value="SUMF_sf"/>
</dbReference>
<dbReference type="Pfam" id="PF03781">
    <property type="entry name" value="FGE-sulfatase"/>
    <property type="match status" value="1"/>
</dbReference>
<evidence type="ECO:0000256" key="2">
    <source>
        <dbReference type="ARBA" id="ARBA00023004"/>
    </source>
</evidence>
<reference evidence="7" key="1">
    <citation type="submission" date="2016-10" db="EMBL/GenBank/DDBJ databases">
        <authorList>
            <person name="Varghese N."/>
            <person name="Submissions S."/>
        </authorList>
    </citation>
    <scope>NUCLEOTIDE SEQUENCE [LARGE SCALE GENOMIC DNA]</scope>
    <source>
        <strain evidence="7">CGMCC 1.9167</strain>
    </source>
</reference>
<dbReference type="RefSeq" id="WP_092008615.1">
    <property type="nucleotide sequence ID" value="NZ_FOYW01000001.1"/>
</dbReference>
<dbReference type="InterPro" id="IPR005532">
    <property type="entry name" value="SUMF_dom"/>
</dbReference>
<dbReference type="SUPFAM" id="SSF56436">
    <property type="entry name" value="C-type lectin-like"/>
    <property type="match status" value="1"/>
</dbReference>
<dbReference type="InterPro" id="IPR051043">
    <property type="entry name" value="Sulfatase_Mod_Factor_Kinase"/>
</dbReference>
<dbReference type="PANTHER" id="PTHR23150:SF36">
    <property type="entry name" value="HERCYNINE OXYGENASE"/>
    <property type="match status" value="1"/>
</dbReference>